<accession>A0A382GJM0</accession>
<dbReference type="PANTHER" id="PTHR43737">
    <property type="entry name" value="BLL7424 PROTEIN"/>
    <property type="match status" value="1"/>
</dbReference>
<name>A0A382GJM0_9ZZZZ</name>
<evidence type="ECO:0000313" key="1">
    <source>
        <dbReference type="EMBL" id="SVB74371.1"/>
    </source>
</evidence>
<dbReference type="InterPro" id="IPR010869">
    <property type="entry name" value="DUF1501"/>
</dbReference>
<dbReference type="EMBL" id="UINC01055466">
    <property type="protein sequence ID" value="SVB74371.1"/>
    <property type="molecule type" value="Genomic_DNA"/>
</dbReference>
<dbReference type="AlphaFoldDB" id="A0A382GJM0"/>
<sequence>MNLSSINRRTFFDRVSDGLYGIGLSSLLMQDLYGEKPHHSAALPTNTKPRKPHFAPKARAVIQFCMQGGPSQVDLFDPKPALEKYHGKDAPEEFTKVAPAGRSMKGKVMRSHWKFAQYGQSGAWVSELLPHTAKEIDQIAIIRSMFNVHENHEPACYKWQSGETFPGHPTMGAWITYGLGSMNQNLPAYVVLADPKNRFAVNGVENWMSGYLPPLFQGTSIKSEGTPMLHLKPDYEEPAGVTAAKRNLINALDSFHKAKRPNQPVLDSRIANYQMAARMQLEATEALDVLREKEATRAMYGIGEKETDNFGKRCLMAR</sequence>
<proteinExistence type="predicted"/>
<gene>
    <name evidence="1" type="ORF">METZ01_LOCUS227225</name>
</gene>
<dbReference type="PANTHER" id="PTHR43737:SF1">
    <property type="entry name" value="DUF1501 DOMAIN-CONTAINING PROTEIN"/>
    <property type="match status" value="1"/>
</dbReference>
<reference evidence="1" key="1">
    <citation type="submission" date="2018-05" db="EMBL/GenBank/DDBJ databases">
        <authorList>
            <person name="Lanie J.A."/>
            <person name="Ng W.-L."/>
            <person name="Kazmierczak K.M."/>
            <person name="Andrzejewski T.M."/>
            <person name="Davidsen T.M."/>
            <person name="Wayne K.J."/>
            <person name="Tettelin H."/>
            <person name="Glass J.I."/>
            <person name="Rusch D."/>
            <person name="Podicherti R."/>
            <person name="Tsui H.-C.T."/>
            <person name="Winkler M.E."/>
        </authorList>
    </citation>
    <scope>NUCLEOTIDE SEQUENCE</scope>
</reference>
<organism evidence="1">
    <name type="scientific">marine metagenome</name>
    <dbReference type="NCBI Taxonomy" id="408172"/>
    <lineage>
        <taxon>unclassified sequences</taxon>
        <taxon>metagenomes</taxon>
        <taxon>ecological metagenomes</taxon>
    </lineage>
</organism>
<feature type="non-terminal residue" evidence="1">
    <location>
        <position position="318"/>
    </location>
</feature>
<evidence type="ECO:0008006" key="2">
    <source>
        <dbReference type="Google" id="ProtNLM"/>
    </source>
</evidence>
<dbReference type="Pfam" id="PF07394">
    <property type="entry name" value="DUF1501"/>
    <property type="match status" value="1"/>
</dbReference>
<protein>
    <recommendedName>
        <fullName evidence="2">DUF1501 domain-containing protein</fullName>
    </recommendedName>
</protein>